<dbReference type="Proteomes" id="UP000017836">
    <property type="component" value="Unassembled WGS sequence"/>
</dbReference>
<evidence type="ECO:0000313" key="2">
    <source>
        <dbReference type="Proteomes" id="UP000017836"/>
    </source>
</evidence>
<dbReference type="HOGENOM" id="CLU_1557371_0_0_1"/>
<organism evidence="1 2">
    <name type="scientific">Amborella trichopoda</name>
    <dbReference type="NCBI Taxonomy" id="13333"/>
    <lineage>
        <taxon>Eukaryota</taxon>
        <taxon>Viridiplantae</taxon>
        <taxon>Streptophyta</taxon>
        <taxon>Embryophyta</taxon>
        <taxon>Tracheophyta</taxon>
        <taxon>Spermatophyta</taxon>
        <taxon>Magnoliopsida</taxon>
        <taxon>Amborellales</taxon>
        <taxon>Amborellaceae</taxon>
        <taxon>Amborella</taxon>
    </lineage>
</organism>
<dbReference type="EMBL" id="KI394182">
    <property type="protein sequence ID" value="ERN04659.1"/>
    <property type="molecule type" value="Genomic_DNA"/>
</dbReference>
<reference evidence="2" key="1">
    <citation type="journal article" date="2013" name="Science">
        <title>The Amborella genome and the evolution of flowering plants.</title>
        <authorList>
            <consortium name="Amborella Genome Project"/>
        </authorList>
    </citation>
    <scope>NUCLEOTIDE SEQUENCE [LARGE SCALE GENOMIC DNA]</scope>
</reference>
<proteinExistence type="predicted"/>
<dbReference type="AlphaFoldDB" id="W1PAH7"/>
<accession>W1PAH7</accession>
<evidence type="ECO:0000313" key="1">
    <source>
        <dbReference type="EMBL" id="ERN04659.1"/>
    </source>
</evidence>
<dbReference type="Gramene" id="ERN04659">
    <property type="protein sequence ID" value="ERN04659"/>
    <property type="gene ID" value="AMTR_s00076p00090210"/>
</dbReference>
<gene>
    <name evidence="1" type="ORF">AMTR_s00076p00090210</name>
</gene>
<sequence length="172" mass="19391">MVPTIEDLMRILVVRSDGEAFLSIPSVEGVSHHEAIRDLLGVMPPIENTLKRRDKLHLSWLEDVFMGEENEDEEARAARARRQVAIWTRRQHEHELLVVEPALSTTLVDMEVVHSLISVGGLWIYGRPILTTPTLSSPYSLTRYLSGAKWGQRDVPSYDLSGGCYDAPGDVW</sequence>
<keyword evidence="2" id="KW-1185">Reference proteome</keyword>
<name>W1PAH7_AMBTC</name>
<protein>
    <submittedName>
        <fullName evidence="1">Uncharacterized protein</fullName>
    </submittedName>
</protein>